<dbReference type="UniPathway" id="UPA00286"/>
<dbReference type="InterPro" id="IPR031811">
    <property type="entry name" value="ALGX/ALGJ_SGNH-like"/>
</dbReference>
<dbReference type="CDD" id="cd14444">
    <property type="entry name" value="AlgX_N_like_1"/>
    <property type="match status" value="1"/>
</dbReference>
<evidence type="ECO:0000256" key="8">
    <source>
        <dbReference type="SAM" id="Phobius"/>
    </source>
</evidence>
<evidence type="ECO:0000256" key="7">
    <source>
        <dbReference type="ARBA" id="ARBA00023315"/>
    </source>
</evidence>
<dbReference type="Proteomes" id="UP000185766">
    <property type="component" value="Unassembled WGS sequence"/>
</dbReference>
<dbReference type="AlphaFoldDB" id="A0A1H7FD36"/>
<dbReference type="GO" id="GO:0042597">
    <property type="term" value="C:periplasmic space"/>
    <property type="evidence" value="ECO:0007669"/>
    <property type="project" value="UniProtKB-SubCell"/>
</dbReference>
<keyword evidence="8" id="KW-0472">Membrane</keyword>
<dbReference type="STRING" id="1429083.GCA_001885685_02383"/>
<evidence type="ECO:0000256" key="3">
    <source>
        <dbReference type="ARBA" id="ARBA00022679"/>
    </source>
</evidence>
<feature type="domain" description="AlgX/AlgJ SGNH hydrolase-like" evidence="9">
    <location>
        <begin position="98"/>
        <end position="362"/>
    </location>
</feature>
<dbReference type="EMBL" id="FOAS01000001">
    <property type="protein sequence ID" value="SEK23207.1"/>
    <property type="molecule type" value="Genomic_DNA"/>
</dbReference>
<sequence>MTDTHNSAAEALTAKLSPLAGMVMLVFFVAGLASVIWSVVSGKVAVQPPKELTNEQLFNGAFTHRIADELANVPFAEQAANLERAASWLAIGDTGTRVRRGCDGWLFLADENRIHHHAEANAAAKAEKVTAVRDWLAKRNIKLLVAVVPDKSRIASEQLCGLARSAQLAERVKDWQALLAAQNVPVLNLAEVMAPLGSDAFLRTDTHWSELGAAAATQAIAAGVSAQGISATPAQQLKREAGEAQLWHGDLVRLAGLDWLPVALRPAGEQLAASTFTVQEQASDELSLDDLFGDSQLPNIALIGTSFSRNSNFVRLLEQALGASIGNFAKDGGEFSGAAKAYFSGKEFSQSPPQLVIWEIPERDLQSPYVDDIALAD</sequence>
<evidence type="ECO:0000256" key="1">
    <source>
        <dbReference type="ARBA" id="ARBA00004418"/>
    </source>
</evidence>
<gene>
    <name evidence="10" type="ORF">SAMN05216214_101168</name>
</gene>
<keyword evidence="8" id="KW-1133">Transmembrane helix</keyword>
<name>A0A1H7FD36_9GAMM</name>
<reference evidence="10 11" key="1">
    <citation type="submission" date="2016-10" db="EMBL/GenBank/DDBJ databases">
        <authorList>
            <person name="de Groot N.N."/>
        </authorList>
    </citation>
    <scope>NUCLEOTIDE SEQUENCE [LARGE SCALE GENOMIC DNA]</scope>
    <source>
        <strain evidence="10 11">JCM 19513</strain>
    </source>
</reference>
<feature type="transmembrane region" description="Helical" evidence="8">
    <location>
        <begin position="20"/>
        <end position="40"/>
    </location>
</feature>
<evidence type="ECO:0000256" key="4">
    <source>
        <dbReference type="ARBA" id="ARBA00022729"/>
    </source>
</evidence>
<evidence type="ECO:0000256" key="5">
    <source>
        <dbReference type="ARBA" id="ARBA00022764"/>
    </source>
</evidence>
<comment type="subcellular location">
    <subcellularLocation>
        <location evidence="1">Periplasm</location>
    </subcellularLocation>
</comment>
<evidence type="ECO:0000313" key="11">
    <source>
        <dbReference type="Proteomes" id="UP000185766"/>
    </source>
</evidence>
<keyword evidence="6" id="KW-0016">Alginate biosynthesis</keyword>
<evidence type="ECO:0000259" key="9">
    <source>
        <dbReference type="Pfam" id="PF16822"/>
    </source>
</evidence>
<dbReference type="GO" id="GO:0042121">
    <property type="term" value="P:alginic acid biosynthetic process"/>
    <property type="evidence" value="ECO:0007669"/>
    <property type="project" value="UniProtKB-UniPathway"/>
</dbReference>
<evidence type="ECO:0000313" key="10">
    <source>
        <dbReference type="EMBL" id="SEK23207.1"/>
    </source>
</evidence>
<evidence type="ECO:0000256" key="6">
    <source>
        <dbReference type="ARBA" id="ARBA00022841"/>
    </source>
</evidence>
<keyword evidence="5" id="KW-0574">Periplasm</keyword>
<proteinExistence type="predicted"/>
<comment type="pathway">
    <text evidence="2">Glycan biosynthesis; alginate biosynthesis.</text>
</comment>
<dbReference type="RefSeq" id="WP_139213983.1">
    <property type="nucleotide sequence ID" value="NZ_FOAS01000001.1"/>
</dbReference>
<accession>A0A1H7FD36</accession>
<dbReference type="Pfam" id="PF16822">
    <property type="entry name" value="ALGX"/>
    <property type="match status" value="1"/>
</dbReference>
<keyword evidence="8" id="KW-0812">Transmembrane</keyword>
<keyword evidence="7" id="KW-0012">Acyltransferase</keyword>
<keyword evidence="11" id="KW-1185">Reference proteome</keyword>
<keyword evidence="4" id="KW-0732">Signal</keyword>
<organism evidence="10 11">
    <name type="scientific">Atopomonas hussainii</name>
    <dbReference type="NCBI Taxonomy" id="1429083"/>
    <lineage>
        <taxon>Bacteria</taxon>
        <taxon>Pseudomonadati</taxon>
        <taxon>Pseudomonadota</taxon>
        <taxon>Gammaproteobacteria</taxon>
        <taxon>Pseudomonadales</taxon>
        <taxon>Pseudomonadaceae</taxon>
        <taxon>Atopomonas</taxon>
    </lineage>
</organism>
<protein>
    <submittedName>
        <fullName evidence="10">Alginate O-acetyltransferase complex protein AlgJ</fullName>
    </submittedName>
</protein>
<evidence type="ECO:0000256" key="2">
    <source>
        <dbReference type="ARBA" id="ARBA00005182"/>
    </source>
</evidence>
<keyword evidence="3 10" id="KW-0808">Transferase</keyword>
<dbReference type="GO" id="GO:0016746">
    <property type="term" value="F:acyltransferase activity"/>
    <property type="evidence" value="ECO:0007669"/>
    <property type="project" value="UniProtKB-KW"/>
</dbReference>